<dbReference type="AlphaFoldDB" id="A0A813AYB3"/>
<keyword evidence="2" id="KW-1185">Reference proteome</keyword>
<dbReference type="OrthoDB" id="1426056at2759"/>
<protein>
    <recommendedName>
        <fullName evidence="3">Reverse transcriptase domain-containing protein</fullName>
    </recommendedName>
</protein>
<feature type="non-terminal residue" evidence="1">
    <location>
        <position position="251"/>
    </location>
</feature>
<organism evidence="1 2">
    <name type="scientific">Symbiodinium necroappetens</name>
    <dbReference type="NCBI Taxonomy" id="1628268"/>
    <lineage>
        <taxon>Eukaryota</taxon>
        <taxon>Sar</taxon>
        <taxon>Alveolata</taxon>
        <taxon>Dinophyceae</taxon>
        <taxon>Suessiales</taxon>
        <taxon>Symbiodiniaceae</taxon>
        <taxon>Symbiodinium</taxon>
    </lineage>
</organism>
<evidence type="ECO:0000313" key="2">
    <source>
        <dbReference type="Proteomes" id="UP000601435"/>
    </source>
</evidence>
<sequence length="251" mass="26690">DDVFLVDTQLARLAKKVRAVDKSLAKAGLRLATEKTKIVANKHYSGARQVRVGDSLFTIAGLGESIRVLGVTFALTDDPSEQAKGIIARTHMHVVQPLVFGELQMKIGQHGMHVQCDSYVCGSTTIKWPAGLNASSRFSICSTDTGPEGLSVLGVKFKSAHHFVHFSGAVRSGGGRSKISLALASVTPAASTPPVQKGNSLTPMDPFGQFLHKTVDNGQSREKNTLPNGMSDGPLGVNFHFVSEGVVSLRV</sequence>
<dbReference type="EMBL" id="CAJNJA010064939">
    <property type="protein sequence ID" value="CAE7884562.1"/>
    <property type="molecule type" value="Genomic_DNA"/>
</dbReference>
<evidence type="ECO:0000313" key="1">
    <source>
        <dbReference type="EMBL" id="CAE7884562.1"/>
    </source>
</evidence>
<comment type="caution">
    <text evidence="1">The sequence shown here is derived from an EMBL/GenBank/DDBJ whole genome shotgun (WGS) entry which is preliminary data.</text>
</comment>
<name>A0A813AYB3_9DINO</name>
<reference evidence="1" key="1">
    <citation type="submission" date="2021-02" db="EMBL/GenBank/DDBJ databases">
        <authorList>
            <person name="Dougan E. K."/>
            <person name="Rhodes N."/>
            <person name="Thang M."/>
            <person name="Chan C."/>
        </authorList>
    </citation>
    <scope>NUCLEOTIDE SEQUENCE</scope>
</reference>
<dbReference type="Proteomes" id="UP000601435">
    <property type="component" value="Unassembled WGS sequence"/>
</dbReference>
<accession>A0A813AYB3</accession>
<evidence type="ECO:0008006" key="3">
    <source>
        <dbReference type="Google" id="ProtNLM"/>
    </source>
</evidence>
<feature type="non-terminal residue" evidence="1">
    <location>
        <position position="1"/>
    </location>
</feature>
<proteinExistence type="predicted"/>
<gene>
    <name evidence="1" type="ORF">SNEC2469_LOCUS29172</name>
</gene>